<dbReference type="Gene3D" id="3.10.350.10">
    <property type="entry name" value="LysM domain"/>
    <property type="match status" value="3"/>
</dbReference>
<accession>A0A285VGH8</accession>
<dbReference type="Pfam" id="PF01464">
    <property type="entry name" value="SLT"/>
    <property type="match status" value="1"/>
</dbReference>
<reference evidence="4" key="1">
    <citation type="submission" date="2017-08" db="EMBL/GenBank/DDBJ databases">
        <authorList>
            <person name="Varghese N."/>
            <person name="Submissions S."/>
        </authorList>
    </citation>
    <scope>NUCLEOTIDE SEQUENCE [LARGE SCALE GENOMIC DNA]</scope>
    <source>
        <strain evidence="4">USBA17B2</strain>
    </source>
</reference>
<dbReference type="AlphaFoldDB" id="A0A285VGH8"/>
<dbReference type="PANTHER" id="PTHR33734:SF22">
    <property type="entry name" value="MEMBRANE-BOUND LYTIC MUREIN TRANSGLYCOSYLASE D"/>
    <property type="match status" value="1"/>
</dbReference>
<feature type="domain" description="LysM" evidence="2">
    <location>
        <begin position="187"/>
        <end position="231"/>
    </location>
</feature>
<feature type="region of interest" description="Disordered" evidence="1">
    <location>
        <begin position="79"/>
        <end position="113"/>
    </location>
</feature>
<dbReference type="EMBL" id="OBQK01000001">
    <property type="protein sequence ID" value="SOC51641.1"/>
    <property type="molecule type" value="Genomic_DNA"/>
</dbReference>
<feature type="compositionally biased region" description="Low complexity" evidence="1">
    <location>
        <begin position="160"/>
        <end position="188"/>
    </location>
</feature>
<dbReference type="CDD" id="cd00254">
    <property type="entry name" value="LT-like"/>
    <property type="match status" value="1"/>
</dbReference>
<dbReference type="Proteomes" id="UP000219688">
    <property type="component" value="Unassembled WGS sequence"/>
</dbReference>
<dbReference type="GO" id="GO:0008932">
    <property type="term" value="F:lytic endotransglycosylase activity"/>
    <property type="evidence" value="ECO:0007669"/>
    <property type="project" value="TreeGrafter"/>
</dbReference>
<dbReference type="InterPro" id="IPR036779">
    <property type="entry name" value="LysM_dom_sf"/>
</dbReference>
<organism evidence="3 4">
    <name type="scientific">Ornithinimicrobium cerasi</name>
    <dbReference type="NCBI Taxonomy" id="2248773"/>
    <lineage>
        <taxon>Bacteria</taxon>
        <taxon>Bacillati</taxon>
        <taxon>Actinomycetota</taxon>
        <taxon>Actinomycetes</taxon>
        <taxon>Micrococcales</taxon>
        <taxon>Ornithinimicrobiaceae</taxon>
        <taxon>Ornithinimicrobium</taxon>
    </lineage>
</organism>
<dbReference type="InterPro" id="IPR008258">
    <property type="entry name" value="Transglycosylase_SLT_dom_1"/>
</dbReference>
<dbReference type="InterPro" id="IPR018392">
    <property type="entry name" value="LysM"/>
</dbReference>
<dbReference type="SUPFAM" id="SSF54106">
    <property type="entry name" value="LysM domain"/>
    <property type="match status" value="3"/>
</dbReference>
<dbReference type="Gene3D" id="1.10.530.10">
    <property type="match status" value="1"/>
</dbReference>
<keyword evidence="4" id="KW-1185">Reference proteome</keyword>
<dbReference type="PROSITE" id="PS51782">
    <property type="entry name" value="LYSM"/>
    <property type="match status" value="3"/>
</dbReference>
<feature type="region of interest" description="Disordered" evidence="1">
    <location>
        <begin position="233"/>
        <end position="261"/>
    </location>
</feature>
<protein>
    <submittedName>
        <fullName evidence="3">LysM repeat-containing protein</fullName>
    </submittedName>
</protein>
<evidence type="ECO:0000313" key="3">
    <source>
        <dbReference type="EMBL" id="SOC51641.1"/>
    </source>
</evidence>
<feature type="compositionally biased region" description="Basic and acidic residues" evidence="1">
    <location>
        <begin position="249"/>
        <end position="261"/>
    </location>
</feature>
<dbReference type="PANTHER" id="PTHR33734">
    <property type="entry name" value="LYSM DOMAIN-CONTAINING GPI-ANCHORED PROTEIN 2"/>
    <property type="match status" value="1"/>
</dbReference>
<dbReference type="RefSeq" id="WP_097186471.1">
    <property type="nucleotide sequence ID" value="NZ_OBQK01000001.1"/>
</dbReference>
<proteinExistence type="predicted"/>
<sequence length="422" mass="43657">MSPIFAALPPADLPTMAYHPAALHAAQLLGARGDSTHTVRSGDTVYDIAAQHGVSPRSLITANNLKDSGRWIIPGQVLRIPPATSGQPSTTPTAVRPPSATASRPAPPAPAAGAVTVRAGDTLSGIALRHGTTVRAIASANGIKDARLIYPGQRLVIPGAGSSSGSPAPSAPSAAPRATAPTPTAGGTYTVRAGDTLSGIAARHGTTVAAIARASGVSSGSYIYPGQKLRLPGGTAPAAPSASAPRTTPYDEHNIGDHKAGEKVPDTFLHYRYSDGVARSAAANREYLAAATVPGRDEIKKLIVSTSKRHGVDPTLMLALSYQESGWNQRAVSPANAIGAMQVIPDSGRWASGLVGRELNLLDPEDNVEAGVAIMKALLRSTDKFDHAVGGYYQGLASVRQHGLFNDTRSYVANIKHHMRSM</sequence>
<dbReference type="Pfam" id="PF01476">
    <property type="entry name" value="LysM"/>
    <property type="match status" value="3"/>
</dbReference>
<dbReference type="InterPro" id="IPR023346">
    <property type="entry name" value="Lysozyme-like_dom_sf"/>
</dbReference>
<gene>
    <name evidence="3" type="ORF">SAMN05421879_101261</name>
</gene>
<feature type="compositionally biased region" description="Low complexity" evidence="1">
    <location>
        <begin position="233"/>
        <end position="248"/>
    </location>
</feature>
<feature type="compositionally biased region" description="Low complexity" evidence="1">
    <location>
        <begin position="94"/>
        <end position="104"/>
    </location>
</feature>
<dbReference type="SUPFAM" id="SSF53955">
    <property type="entry name" value="Lysozyme-like"/>
    <property type="match status" value="1"/>
</dbReference>
<feature type="domain" description="LysM" evidence="2">
    <location>
        <begin position="113"/>
        <end position="157"/>
    </location>
</feature>
<evidence type="ECO:0000313" key="4">
    <source>
        <dbReference type="Proteomes" id="UP000219688"/>
    </source>
</evidence>
<dbReference type="SMART" id="SM00257">
    <property type="entry name" value="LysM"/>
    <property type="match status" value="3"/>
</dbReference>
<dbReference type="CDD" id="cd00118">
    <property type="entry name" value="LysM"/>
    <property type="match status" value="3"/>
</dbReference>
<name>A0A285VGH8_9MICO</name>
<evidence type="ECO:0000256" key="1">
    <source>
        <dbReference type="SAM" id="MobiDB-lite"/>
    </source>
</evidence>
<feature type="region of interest" description="Disordered" evidence="1">
    <location>
        <begin position="160"/>
        <end position="190"/>
    </location>
</feature>
<evidence type="ECO:0000259" key="2">
    <source>
        <dbReference type="PROSITE" id="PS51782"/>
    </source>
</evidence>
<feature type="domain" description="LysM" evidence="2">
    <location>
        <begin position="35"/>
        <end position="80"/>
    </location>
</feature>
<feature type="compositionally biased region" description="Polar residues" evidence="1">
    <location>
        <begin position="84"/>
        <end position="93"/>
    </location>
</feature>